<dbReference type="HOGENOM" id="CLU_1565269_0_0_1"/>
<proteinExistence type="predicted"/>
<evidence type="ECO:0000313" key="2">
    <source>
        <dbReference type="EnsemblPlants" id="OB02G22040.1"/>
    </source>
</evidence>
<sequence length="171" mass="18507">MQDPEPELFDLRPQGVGGARVGGGCGMGGGGEERGDGEQRHHRGGSGGGEAEPAGGLGVCAAVSKYERESKGSGIPTLLIYPTRLSLDHMLHKVWKRKTRLEPSNLQLQLAKTAPHHRHSRRRTEPYFNLGNNLLTETLALALALVGEKLSKAEYKPPYSTSNTQERGNNE</sequence>
<protein>
    <submittedName>
        <fullName evidence="2">Uncharacterized protein</fullName>
    </submittedName>
</protein>
<evidence type="ECO:0000313" key="3">
    <source>
        <dbReference type="Proteomes" id="UP000006038"/>
    </source>
</evidence>
<evidence type="ECO:0000256" key="1">
    <source>
        <dbReference type="SAM" id="MobiDB-lite"/>
    </source>
</evidence>
<dbReference type="EnsemblPlants" id="OB02G22040.1">
    <property type="protein sequence ID" value="OB02G22040.1"/>
    <property type="gene ID" value="OB02G22040"/>
</dbReference>
<dbReference type="Gramene" id="OB02G22040.1">
    <property type="protein sequence ID" value="OB02G22040.1"/>
    <property type="gene ID" value="OB02G22040"/>
</dbReference>
<organism evidence="2">
    <name type="scientific">Oryza brachyantha</name>
    <name type="common">malo sina</name>
    <dbReference type="NCBI Taxonomy" id="4533"/>
    <lineage>
        <taxon>Eukaryota</taxon>
        <taxon>Viridiplantae</taxon>
        <taxon>Streptophyta</taxon>
        <taxon>Embryophyta</taxon>
        <taxon>Tracheophyta</taxon>
        <taxon>Spermatophyta</taxon>
        <taxon>Magnoliopsida</taxon>
        <taxon>Liliopsida</taxon>
        <taxon>Poales</taxon>
        <taxon>Poaceae</taxon>
        <taxon>BOP clade</taxon>
        <taxon>Oryzoideae</taxon>
        <taxon>Oryzeae</taxon>
        <taxon>Oryzinae</taxon>
        <taxon>Oryza</taxon>
    </lineage>
</organism>
<feature type="region of interest" description="Disordered" evidence="1">
    <location>
        <begin position="1"/>
        <end position="54"/>
    </location>
</feature>
<dbReference type="Proteomes" id="UP000006038">
    <property type="component" value="Unassembled WGS sequence"/>
</dbReference>
<name>J3LC37_ORYBR</name>
<feature type="compositionally biased region" description="Gly residues" evidence="1">
    <location>
        <begin position="45"/>
        <end position="54"/>
    </location>
</feature>
<feature type="compositionally biased region" description="Gly residues" evidence="1">
    <location>
        <begin position="15"/>
        <end position="30"/>
    </location>
</feature>
<reference evidence="2" key="1">
    <citation type="submission" date="2013-04" db="UniProtKB">
        <authorList>
            <consortium name="EnsemblPlants"/>
        </authorList>
    </citation>
    <scope>IDENTIFICATION</scope>
</reference>
<accession>J3LC37</accession>
<keyword evidence="3" id="KW-1185">Reference proteome</keyword>
<dbReference type="AlphaFoldDB" id="J3LC37"/>